<sequence length="480" mass="52615">MAEGSRGNQIVSSSYPSSSSAYSSSSSSSCRDSSSITQMSHDQIISILQLLPIESVLSFSMTCRKFRSLGCSDALWESICRREWGRGPVDTTLGTLSSESRGLSWKRLYQQVAQLSSLSYTRLSSREGIFPKPRGSHSLNFVSDCLVLYGGGCDGGRHLDDTWVAYVGQGVKNAVHWKQVNSGQPSGRFGHTCIVISDALVLFGGINDNGVRHSDTWIGRLSCDMSSEIKLAWKLLDVEHTLPPPRGAHASCSFGEEKMIIHGGIGPGGLRLSDMWMLDLSNGFKSGRWHQIVTPQPSPAARSGHSLTWAGESSMVLFGGRGTGYEALNDIWVLDMEGDGPEWVQIACERPGSVPRGLPLPRVGHSATLVLGGKVLIYGGEDSQRRRKNDFWLLDLKTLLALRRRLQNTSLKRVAKKMWKRLKAEGMQQDRRSFHAACADQSGRRLFIFGGMVDGIVHPAEACGLRFDGGLFLVELVLQL</sequence>
<dbReference type="Gene3D" id="2.120.10.80">
    <property type="entry name" value="Kelch-type beta propeller"/>
    <property type="match status" value="2"/>
</dbReference>
<dbReference type="PANTHER" id="PTHR46175:SF4">
    <property type="entry name" value="BACTERIOOPSIN TRANSCRIPTIONAL ACTIVATOR"/>
    <property type="match status" value="1"/>
</dbReference>
<dbReference type="InterPro" id="IPR001810">
    <property type="entry name" value="F-box_dom"/>
</dbReference>
<dbReference type="PROSITE" id="PS50181">
    <property type="entry name" value="FBOX"/>
    <property type="match status" value="1"/>
</dbReference>
<dbReference type="Pfam" id="PF24681">
    <property type="entry name" value="Kelch_KLHDC2_KLHL20_DRC7"/>
    <property type="match status" value="2"/>
</dbReference>
<keyword evidence="1" id="KW-0880">Kelch repeat</keyword>
<dbReference type="Pfam" id="PF12937">
    <property type="entry name" value="F-box-like"/>
    <property type="match status" value="1"/>
</dbReference>
<feature type="region of interest" description="Disordered" evidence="2">
    <location>
        <begin position="1"/>
        <end position="26"/>
    </location>
</feature>
<dbReference type="SUPFAM" id="SSF81383">
    <property type="entry name" value="F-box domain"/>
    <property type="match status" value="1"/>
</dbReference>
<organism evidence="4 5">
    <name type="scientific">Spirodela intermedia</name>
    <name type="common">Intermediate duckweed</name>
    <dbReference type="NCBI Taxonomy" id="51605"/>
    <lineage>
        <taxon>Eukaryota</taxon>
        <taxon>Viridiplantae</taxon>
        <taxon>Streptophyta</taxon>
        <taxon>Embryophyta</taxon>
        <taxon>Tracheophyta</taxon>
        <taxon>Spermatophyta</taxon>
        <taxon>Magnoliopsida</taxon>
        <taxon>Liliopsida</taxon>
        <taxon>Araceae</taxon>
        <taxon>Lemnoideae</taxon>
        <taxon>Spirodela</taxon>
    </lineage>
</organism>
<evidence type="ECO:0000256" key="1">
    <source>
        <dbReference type="ARBA" id="ARBA00022441"/>
    </source>
</evidence>
<evidence type="ECO:0000313" key="5">
    <source>
        <dbReference type="Proteomes" id="UP000663760"/>
    </source>
</evidence>
<feature type="domain" description="F-box" evidence="3">
    <location>
        <begin position="33"/>
        <end position="79"/>
    </location>
</feature>
<dbReference type="PROSITE" id="PS51257">
    <property type="entry name" value="PROKAR_LIPOPROTEIN"/>
    <property type="match status" value="1"/>
</dbReference>
<dbReference type="EMBL" id="LR746269">
    <property type="protein sequence ID" value="CAA7398752.1"/>
    <property type="molecule type" value="Genomic_DNA"/>
</dbReference>
<dbReference type="InterPro" id="IPR015915">
    <property type="entry name" value="Kelch-typ_b-propeller"/>
</dbReference>
<dbReference type="AlphaFoldDB" id="A0A7I8KMR1"/>
<dbReference type="Gene3D" id="1.20.1280.50">
    <property type="match status" value="1"/>
</dbReference>
<evidence type="ECO:0000259" key="3">
    <source>
        <dbReference type="PROSITE" id="PS50181"/>
    </source>
</evidence>
<dbReference type="SUPFAM" id="SSF117281">
    <property type="entry name" value="Kelch motif"/>
    <property type="match status" value="1"/>
</dbReference>
<proteinExistence type="predicted"/>
<name>A0A7I8KMR1_SPIIN</name>
<feature type="compositionally biased region" description="Low complexity" evidence="2">
    <location>
        <begin position="12"/>
        <end position="26"/>
    </location>
</feature>
<dbReference type="OrthoDB" id="10251809at2759"/>
<feature type="compositionally biased region" description="Polar residues" evidence="2">
    <location>
        <begin position="1"/>
        <end position="11"/>
    </location>
</feature>
<gene>
    <name evidence="4" type="ORF">SI8410_06009417</name>
</gene>
<dbReference type="PANTHER" id="PTHR46175">
    <property type="entry name" value="BACTERIOOPSIN TRANSCRIPTIONAL ACTIVATOR"/>
    <property type="match status" value="1"/>
</dbReference>
<keyword evidence="5" id="KW-1185">Reference proteome</keyword>
<accession>A0A7I8KMR1</accession>
<reference evidence="4" key="1">
    <citation type="submission" date="2020-02" db="EMBL/GenBank/DDBJ databases">
        <authorList>
            <person name="Scholz U."/>
            <person name="Mascher M."/>
            <person name="Fiebig A."/>
        </authorList>
    </citation>
    <scope>NUCLEOTIDE SEQUENCE</scope>
</reference>
<evidence type="ECO:0000256" key="2">
    <source>
        <dbReference type="SAM" id="MobiDB-lite"/>
    </source>
</evidence>
<evidence type="ECO:0000313" key="4">
    <source>
        <dbReference type="EMBL" id="CAA7398752.1"/>
    </source>
</evidence>
<dbReference type="Proteomes" id="UP000663760">
    <property type="component" value="Chromosome 6"/>
</dbReference>
<protein>
    <recommendedName>
        <fullName evidence="3">F-box domain-containing protein</fullName>
    </recommendedName>
</protein>
<dbReference type="InterPro" id="IPR036047">
    <property type="entry name" value="F-box-like_dom_sf"/>
</dbReference>